<dbReference type="AlphaFoldDB" id="A0A9W8WQ35"/>
<dbReference type="EMBL" id="JAPEUV010000226">
    <property type="protein sequence ID" value="KAJ4330114.1"/>
    <property type="molecule type" value="Genomic_DNA"/>
</dbReference>
<feature type="coiled-coil region" evidence="1">
    <location>
        <begin position="311"/>
        <end position="345"/>
    </location>
</feature>
<feature type="region of interest" description="Disordered" evidence="2">
    <location>
        <begin position="188"/>
        <end position="208"/>
    </location>
</feature>
<organism evidence="3 4">
    <name type="scientific">Didymella glomerata</name>
    <dbReference type="NCBI Taxonomy" id="749621"/>
    <lineage>
        <taxon>Eukaryota</taxon>
        <taxon>Fungi</taxon>
        <taxon>Dikarya</taxon>
        <taxon>Ascomycota</taxon>
        <taxon>Pezizomycotina</taxon>
        <taxon>Dothideomycetes</taxon>
        <taxon>Pleosporomycetidae</taxon>
        <taxon>Pleosporales</taxon>
        <taxon>Pleosporineae</taxon>
        <taxon>Didymellaceae</taxon>
        <taxon>Didymella</taxon>
    </lineage>
</organism>
<proteinExistence type="predicted"/>
<name>A0A9W8WQ35_9PLEO</name>
<sequence>MASAAPAPRSKLRDFLTDNATKEFPDAFEIMNKAYKIKEHNWNNDSKVEMIEAGRYSDNNNNLRNSKPLFAKLDPIDGSIEWYYQKFGRGILPVRLEHGAEDLFPNEGIACHIGPKGPFSLVAPSSWPTDDAGRAVAIEASRSKLDSLVKFAFILEGNVESLPSQRRVDLLGELEELCTHMQAIQNNKTADSMSTVAGREDSQEPAQVEGSVALPIPSAVPAAAISATSPRRRSTRMGVAATQEAEHSPKRARTMRLAPAQSATTGVDPSMYGNAAQDITHSASAFLQQVQAEAEEKRALKAENQTLSFQLSAESKKADEAEAKLEEANKAAQAWKDSYESLKARMGEALRSSVRRSTDP</sequence>
<feature type="region of interest" description="Disordered" evidence="2">
    <location>
        <begin position="223"/>
        <end position="268"/>
    </location>
</feature>
<evidence type="ECO:0000313" key="4">
    <source>
        <dbReference type="Proteomes" id="UP001140562"/>
    </source>
</evidence>
<evidence type="ECO:0000256" key="1">
    <source>
        <dbReference type="SAM" id="Coils"/>
    </source>
</evidence>
<keyword evidence="1" id="KW-0175">Coiled coil</keyword>
<comment type="caution">
    <text evidence="3">The sequence shown here is derived from an EMBL/GenBank/DDBJ whole genome shotgun (WGS) entry which is preliminary data.</text>
</comment>
<evidence type="ECO:0000256" key="2">
    <source>
        <dbReference type="SAM" id="MobiDB-lite"/>
    </source>
</evidence>
<reference evidence="3" key="1">
    <citation type="submission" date="2022-10" db="EMBL/GenBank/DDBJ databases">
        <title>Tapping the CABI collections for fungal endophytes: first genome assemblies for Collariella, Neodidymelliopsis, Ascochyta clinopodiicola, Didymella pomorum, Didymosphaeria variabile, Neocosmospora piperis and Neocucurbitaria cava.</title>
        <authorList>
            <person name="Hill R."/>
        </authorList>
    </citation>
    <scope>NUCLEOTIDE SEQUENCE</scope>
    <source>
        <strain evidence="3">IMI 360193</strain>
    </source>
</reference>
<evidence type="ECO:0000313" key="3">
    <source>
        <dbReference type="EMBL" id="KAJ4330114.1"/>
    </source>
</evidence>
<gene>
    <name evidence="3" type="ORF">N0V87_010293</name>
</gene>
<accession>A0A9W8WQ35</accession>
<protein>
    <submittedName>
        <fullName evidence="3">Uncharacterized protein</fullName>
    </submittedName>
</protein>
<keyword evidence="4" id="KW-1185">Reference proteome</keyword>
<dbReference type="Proteomes" id="UP001140562">
    <property type="component" value="Unassembled WGS sequence"/>
</dbReference>